<dbReference type="PANTHER" id="PTHR40590:SF1">
    <property type="entry name" value="CYTOPLASMIC PROTEIN"/>
    <property type="match status" value="1"/>
</dbReference>
<evidence type="ECO:0000313" key="3">
    <source>
        <dbReference type="Proteomes" id="UP001059950"/>
    </source>
</evidence>
<protein>
    <submittedName>
        <fullName evidence="2">TraB/GumN family protein</fullName>
    </submittedName>
</protein>
<dbReference type="EMBL" id="CP073344">
    <property type="protein sequence ID" value="UTW02046.1"/>
    <property type="molecule type" value="Genomic_DNA"/>
</dbReference>
<dbReference type="Proteomes" id="UP001059950">
    <property type="component" value="Chromosome"/>
</dbReference>
<dbReference type="InterPro" id="IPR002816">
    <property type="entry name" value="TraB/PrgY/GumN_fam"/>
</dbReference>
<evidence type="ECO:0000256" key="1">
    <source>
        <dbReference type="SAM" id="SignalP"/>
    </source>
</evidence>
<dbReference type="InterPro" id="IPR047111">
    <property type="entry name" value="YbaP-like"/>
</dbReference>
<proteinExistence type="predicted"/>
<name>A0ABY5GT20_9GAMM</name>
<reference evidence="2" key="1">
    <citation type="submission" date="2021-04" db="EMBL/GenBank/DDBJ databases">
        <title>Oceanospirillales bacteria with DddD are important DMSP degraders in coastal seawater.</title>
        <authorList>
            <person name="Liu J."/>
        </authorList>
    </citation>
    <scope>NUCLEOTIDE SEQUENCE</scope>
    <source>
        <strain evidence="2">GY6</strain>
    </source>
</reference>
<dbReference type="PANTHER" id="PTHR40590">
    <property type="entry name" value="CYTOPLASMIC PROTEIN-RELATED"/>
    <property type="match status" value="1"/>
</dbReference>
<feature type="signal peptide" evidence="1">
    <location>
        <begin position="1"/>
        <end position="24"/>
    </location>
</feature>
<keyword evidence="1" id="KW-0732">Signal</keyword>
<accession>A0ABY5GT20</accession>
<dbReference type="CDD" id="cd14789">
    <property type="entry name" value="Tiki"/>
    <property type="match status" value="1"/>
</dbReference>
<organism evidence="2 3">
    <name type="scientific">Amphritea atlantica</name>
    <dbReference type="NCBI Taxonomy" id="355243"/>
    <lineage>
        <taxon>Bacteria</taxon>
        <taxon>Pseudomonadati</taxon>
        <taxon>Pseudomonadota</taxon>
        <taxon>Gammaproteobacteria</taxon>
        <taxon>Oceanospirillales</taxon>
        <taxon>Oceanospirillaceae</taxon>
        <taxon>Amphritea</taxon>
    </lineage>
</organism>
<gene>
    <name evidence="2" type="ORF">KDX31_11820</name>
</gene>
<keyword evidence="3" id="KW-1185">Reference proteome</keyword>
<evidence type="ECO:0000313" key="2">
    <source>
        <dbReference type="EMBL" id="UTW02046.1"/>
    </source>
</evidence>
<dbReference type="Pfam" id="PF01963">
    <property type="entry name" value="TraB_PrgY_gumN"/>
    <property type="match status" value="1"/>
</dbReference>
<feature type="chain" id="PRO_5046958320" evidence="1">
    <location>
        <begin position="25"/>
        <end position="294"/>
    </location>
</feature>
<sequence length="294" mass="32846">MGFTQGIFRTLALISLSVVTLTAAADSSVWKVSSGDNLLYVGGTLHVLRQKDYPLPVEFDRAYQAADTLIFETDIAQLHRPAVMQKMQQAMRYPEGISGLDKRVSAALYQRIVKVWSQYGLPVEALSGLRPSGIVITLTLLNLRQIGVDAQGIDDFYHSRATAEGKPVAGLESVDQQIRLLAGMGAGDEEKFMRMSLDELEESGRVINEMVDAWRRGSLVDLERLVIDDMRRESPAAFRVLMVDRNQKWLPQIETMLHSRPVEFVLVGSAHLAGKEGLIHQLQQRGYRVEPVQN</sequence>